<dbReference type="RefSeq" id="WP_164486055.1">
    <property type="nucleotide sequence ID" value="NZ_CP083442.1"/>
</dbReference>
<name>A0AAX3FVG0_9PSED</name>
<proteinExistence type="predicted"/>
<dbReference type="AlphaFoldDB" id="A0AAX3FVG0"/>
<dbReference type="Pfam" id="PF07883">
    <property type="entry name" value="Cupin_2"/>
    <property type="match status" value="1"/>
</dbReference>
<reference evidence="3 4" key="1">
    <citation type="submission" date="2018-12" db="EMBL/GenBank/DDBJ databases">
        <authorList>
            <consortium name="Pathogen Informatics"/>
        </authorList>
    </citation>
    <scope>NUCLEOTIDE SEQUENCE [LARGE SCALE GENOMIC DNA]</scope>
    <source>
        <strain evidence="3 4">NCTC7357</strain>
    </source>
</reference>
<dbReference type="Gene3D" id="2.60.120.10">
    <property type="entry name" value="Jelly Rolls"/>
    <property type="match status" value="1"/>
</dbReference>
<dbReference type="InterPro" id="IPR014710">
    <property type="entry name" value="RmlC-like_jellyroll"/>
</dbReference>
<feature type="domain" description="Cupin type-2" evidence="2">
    <location>
        <begin position="312"/>
        <end position="377"/>
    </location>
</feature>
<dbReference type="InterPro" id="IPR016084">
    <property type="entry name" value="Haem_Oase-like_multi-hlx"/>
</dbReference>
<evidence type="ECO:0000259" key="2">
    <source>
        <dbReference type="Pfam" id="PF07883"/>
    </source>
</evidence>
<keyword evidence="1" id="KW-0560">Oxidoreductase</keyword>
<dbReference type="SMART" id="SM01236">
    <property type="entry name" value="Haem_oxygenase_2"/>
    <property type="match status" value="1"/>
</dbReference>
<dbReference type="Gene3D" id="1.20.910.10">
    <property type="entry name" value="Heme oxygenase-like"/>
    <property type="match status" value="1"/>
</dbReference>
<dbReference type="InterPro" id="IPR011051">
    <property type="entry name" value="RmlC_Cupin_sf"/>
</dbReference>
<dbReference type="EMBL" id="LR134334">
    <property type="protein sequence ID" value="VEF74731.1"/>
    <property type="molecule type" value="Genomic_DNA"/>
</dbReference>
<dbReference type="SUPFAM" id="SSF51182">
    <property type="entry name" value="RmlC-like cupins"/>
    <property type="match status" value="1"/>
</dbReference>
<gene>
    <name evidence="3" type="ORF">NCTC7357_03040</name>
</gene>
<dbReference type="SUPFAM" id="SSF48613">
    <property type="entry name" value="Heme oxygenase-like"/>
    <property type="match status" value="1"/>
</dbReference>
<organism evidence="3 4">
    <name type="scientific">Pseudomonas chlororaphis</name>
    <dbReference type="NCBI Taxonomy" id="587753"/>
    <lineage>
        <taxon>Bacteria</taxon>
        <taxon>Pseudomonadati</taxon>
        <taxon>Pseudomonadota</taxon>
        <taxon>Gammaproteobacteria</taxon>
        <taxon>Pseudomonadales</taxon>
        <taxon>Pseudomonadaceae</taxon>
        <taxon>Pseudomonas</taxon>
    </lineage>
</organism>
<dbReference type="Pfam" id="PF14518">
    <property type="entry name" value="Haem_oxygenas_2"/>
    <property type="match status" value="1"/>
</dbReference>
<evidence type="ECO:0000313" key="4">
    <source>
        <dbReference type="Proteomes" id="UP000277437"/>
    </source>
</evidence>
<dbReference type="PANTHER" id="PTHR40279">
    <property type="entry name" value="PQQC-LIKE PROTEIN"/>
    <property type="match status" value="1"/>
</dbReference>
<dbReference type="GO" id="GO:0016491">
    <property type="term" value="F:oxidoreductase activity"/>
    <property type="evidence" value="ECO:0007669"/>
    <property type="project" value="UniProtKB-KW"/>
</dbReference>
<dbReference type="InterPro" id="IPR039068">
    <property type="entry name" value="PqqC-like"/>
</dbReference>
<evidence type="ECO:0000313" key="3">
    <source>
        <dbReference type="EMBL" id="VEF74731.1"/>
    </source>
</evidence>
<dbReference type="PANTHER" id="PTHR40279:SF3">
    <property type="entry name" value="4-AMINOBENZOATE SYNTHASE"/>
    <property type="match status" value="1"/>
</dbReference>
<accession>A0AAX3FVG0</accession>
<sequence length="397" mass="44636">MKLESAVPRELAIDIIEDLTGGSIWDTWLDSDSLNQLVNHPLLLAMQEGNISLKGMRFFLVQHHHYSRNFTRFLCAIINRLESLDDIKHLMENMQEEMGIDGVGKVTHAELFQRTLRAAGTHAMAEKALPQTQDFTQTVMEFCRSENSIEGLAALCMGAEAIVPLIYRPVLQALERLNLSEEGLEFFRVHIEEDEDHAITMLGILEQLVQCSPGARLLAKDIGRQIILKRCAMFDAIWQKVGQEPAQSHDEQPAQPDKLTWLNAVTTVPIQLPRRLLHVAVEGERGTPRATPISSQKSSVVDLPVQTMRMSLEQLAPSAQTRLHRHNYETVIYVLSGSGATYIEEKVLHWEAGDAIYVPAWAGHYHVSDHQQTVSYIACENSPLLASQGKIVIREEL</sequence>
<dbReference type="InterPro" id="IPR013096">
    <property type="entry name" value="Cupin_2"/>
</dbReference>
<dbReference type="Proteomes" id="UP000277437">
    <property type="component" value="Chromosome"/>
</dbReference>
<evidence type="ECO:0000256" key="1">
    <source>
        <dbReference type="ARBA" id="ARBA00023002"/>
    </source>
</evidence>
<protein>
    <submittedName>
        <fullName evidence="3">Pyrroloquinoline quinone (Coenzyme PQQ) biosynthesis protein C</fullName>
    </submittedName>
</protein>